<feature type="transmembrane region" description="Helical" evidence="2">
    <location>
        <begin position="96"/>
        <end position="115"/>
    </location>
</feature>
<dbReference type="RefSeq" id="WP_379667286.1">
    <property type="nucleotide sequence ID" value="NZ_JBHULH010000012.1"/>
</dbReference>
<name>A0ABW5LW46_9FLAO</name>
<feature type="transmembrane region" description="Helical" evidence="2">
    <location>
        <begin position="34"/>
        <end position="53"/>
    </location>
</feature>
<proteinExistence type="predicted"/>
<evidence type="ECO:0000256" key="1">
    <source>
        <dbReference type="SAM" id="Coils"/>
    </source>
</evidence>
<feature type="transmembrane region" description="Helical" evidence="2">
    <location>
        <begin position="280"/>
        <end position="303"/>
    </location>
</feature>
<dbReference type="EMBL" id="JBHULH010000012">
    <property type="protein sequence ID" value="MFD2568577.1"/>
    <property type="molecule type" value="Genomic_DNA"/>
</dbReference>
<keyword evidence="2" id="KW-0472">Membrane</keyword>
<keyword evidence="4" id="KW-1185">Reference proteome</keyword>
<sequence length="329" mass="38118">MKNLWLKTGCFLTGYSYRLVMSCSEASKKAVKKYTSALLIIMIIWFLIGVLFSQEYIKLSFLGAVGAGLVLTVIIVQIERQIILGTKSWKSSAFRFVLGLVMAAIGSVIIDQIIFQEDIEKQKLLRVDKEVNEQLPYKVKEVDDQIAIFQKDLDKKEKERLELLDEISKKPTINMPVYATERIPTKVRRSVIINGVSTTREFDTILVKKKYESHAVENPKTKLIPILDKQIDTLRKRRAELSIQKSNIRKDLEQELLHKKGFLDELEVMFEILTSSPISLIVWSLWFLFFLIIELLVIVSKLLEKENDYDRIIKHQVEIKILSLEKLTE</sequence>
<reference evidence="4" key="1">
    <citation type="journal article" date="2019" name="Int. J. Syst. Evol. Microbiol.">
        <title>The Global Catalogue of Microorganisms (GCM) 10K type strain sequencing project: providing services to taxonomists for standard genome sequencing and annotation.</title>
        <authorList>
            <consortium name="The Broad Institute Genomics Platform"/>
            <consortium name="The Broad Institute Genome Sequencing Center for Infectious Disease"/>
            <person name="Wu L."/>
            <person name="Ma J."/>
        </authorList>
    </citation>
    <scope>NUCLEOTIDE SEQUENCE [LARGE SCALE GENOMIC DNA]</scope>
    <source>
        <strain evidence="4">KCTC 52127</strain>
    </source>
</reference>
<dbReference type="InterPro" id="IPR025519">
    <property type="entry name" value="DUF4407"/>
</dbReference>
<feature type="transmembrane region" description="Helical" evidence="2">
    <location>
        <begin position="59"/>
        <end position="76"/>
    </location>
</feature>
<accession>A0ABW5LW46</accession>
<keyword evidence="2" id="KW-0812">Transmembrane</keyword>
<protein>
    <submittedName>
        <fullName evidence="3">DUF4407 domain-containing protein</fullName>
    </submittedName>
</protein>
<evidence type="ECO:0000313" key="3">
    <source>
        <dbReference type="EMBL" id="MFD2568577.1"/>
    </source>
</evidence>
<evidence type="ECO:0000256" key="2">
    <source>
        <dbReference type="SAM" id="Phobius"/>
    </source>
</evidence>
<gene>
    <name evidence="3" type="ORF">ACFSRZ_14465</name>
</gene>
<evidence type="ECO:0000313" key="4">
    <source>
        <dbReference type="Proteomes" id="UP001597508"/>
    </source>
</evidence>
<dbReference type="Proteomes" id="UP001597508">
    <property type="component" value="Unassembled WGS sequence"/>
</dbReference>
<keyword evidence="2" id="KW-1133">Transmembrane helix</keyword>
<feature type="coiled-coil region" evidence="1">
    <location>
        <begin position="139"/>
        <end position="166"/>
    </location>
</feature>
<comment type="caution">
    <text evidence="3">The sequence shown here is derived from an EMBL/GenBank/DDBJ whole genome shotgun (WGS) entry which is preliminary data.</text>
</comment>
<dbReference type="Pfam" id="PF14362">
    <property type="entry name" value="DUF4407"/>
    <property type="match status" value="1"/>
</dbReference>
<organism evidence="3 4">
    <name type="scientific">Pseudotenacibaculum haliotis</name>
    <dbReference type="NCBI Taxonomy" id="1862138"/>
    <lineage>
        <taxon>Bacteria</taxon>
        <taxon>Pseudomonadati</taxon>
        <taxon>Bacteroidota</taxon>
        <taxon>Flavobacteriia</taxon>
        <taxon>Flavobacteriales</taxon>
        <taxon>Flavobacteriaceae</taxon>
        <taxon>Pseudotenacibaculum</taxon>
    </lineage>
</organism>
<keyword evidence="1" id="KW-0175">Coiled coil</keyword>